<organism evidence="1 2">
    <name type="scientific">Mycobacterium tuberculosis</name>
    <dbReference type="NCBI Taxonomy" id="1773"/>
    <lineage>
        <taxon>Bacteria</taxon>
        <taxon>Bacillati</taxon>
        <taxon>Actinomycetota</taxon>
        <taxon>Actinomycetes</taxon>
        <taxon>Mycobacteriales</taxon>
        <taxon>Mycobacteriaceae</taxon>
        <taxon>Mycobacterium</taxon>
        <taxon>Mycobacterium tuberculosis complex</taxon>
    </lineage>
</organism>
<comment type="caution">
    <text evidence="1">The sequence shown here is derived from an EMBL/GenBank/DDBJ whole genome shotgun (WGS) entry which is preliminary data.</text>
</comment>
<dbReference type="Gene3D" id="3.30.530.20">
    <property type="match status" value="1"/>
</dbReference>
<dbReference type="AlphaFoldDB" id="A0ABD4Q4D2"/>
<dbReference type="SUPFAM" id="SSF55961">
    <property type="entry name" value="Bet v1-like"/>
    <property type="match status" value="1"/>
</dbReference>
<dbReference type="EMBL" id="JAGIZI010000162">
    <property type="protein sequence ID" value="MBP0685479.1"/>
    <property type="molecule type" value="Genomic_DNA"/>
</dbReference>
<gene>
    <name evidence="1" type="ORF">J8J21_20770</name>
</gene>
<dbReference type="Proteomes" id="UP000671119">
    <property type="component" value="Unassembled WGS sequence"/>
</dbReference>
<name>A0ABD4Q4D2_MYCTX</name>
<reference evidence="1 2" key="1">
    <citation type="submission" date="2021-03" db="EMBL/GenBank/DDBJ databases">
        <title>Whole Genome Sequencing of Mycobacterium tuberculosis clinical isolates from Arunachal Pradesh, India.</title>
        <authorList>
            <person name="Singh S."/>
            <person name="Mudliar S.R."/>
            <person name="Kulsum U."/>
            <person name="Rufai S.B."/>
            <person name="Singh P.K."/>
            <person name="Umpo M."/>
            <person name="Nyori M."/>
        </authorList>
    </citation>
    <scope>NUCLEOTIDE SEQUENCE [LARGE SCALE GENOMIC DNA]</scope>
    <source>
        <strain evidence="1 2">OMICS/BPL/0142/20/SP</strain>
    </source>
</reference>
<proteinExistence type="predicted"/>
<sequence>MRTRHLAVVIRRSPDEVYALAADPAHLPSWAAGLAAGEVRSDGDTLVVDSPMGEVRVRFTPTNSFGVLD</sequence>
<accession>A0ABD4Q4D2</accession>
<feature type="non-terminal residue" evidence="1">
    <location>
        <position position="69"/>
    </location>
</feature>
<protein>
    <submittedName>
        <fullName evidence="1">SRPBCC family protein</fullName>
    </submittedName>
</protein>
<evidence type="ECO:0000313" key="1">
    <source>
        <dbReference type="EMBL" id="MBP0685479.1"/>
    </source>
</evidence>
<dbReference type="RefSeq" id="WP_209925142.1">
    <property type="nucleotide sequence ID" value="NZ_JAGIZI010000162.1"/>
</dbReference>
<evidence type="ECO:0000313" key="2">
    <source>
        <dbReference type="Proteomes" id="UP000671119"/>
    </source>
</evidence>
<dbReference type="InterPro" id="IPR023393">
    <property type="entry name" value="START-like_dom_sf"/>
</dbReference>